<organism evidence="3 4">
    <name type="scientific">Tumebacillus avium</name>
    <dbReference type="NCBI Taxonomy" id="1903704"/>
    <lineage>
        <taxon>Bacteria</taxon>
        <taxon>Bacillati</taxon>
        <taxon>Bacillota</taxon>
        <taxon>Bacilli</taxon>
        <taxon>Bacillales</taxon>
        <taxon>Alicyclobacillaceae</taxon>
        <taxon>Tumebacillus</taxon>
    </lineage>
</organism>
<dbReference type="Gene3D" id="1.25.40.10">
    <property type="entry name" value="Tetratricopeptide repeat domain"/>
    <property type="match status" value="3"/>
</dbReference>
<accession>A0A1Y0INQ4</accession>
<keyword evidence="1" id="KW-0238">DNA-binding</keyword>
<name>A0A1Y0INQ4_9BACL</name>
<dbReference type="Proteomes" id="UP000195437">
    <property type="component" value="Chromosome"/>
</dbReference>
<dbReference type="KEGG" id="tum:CBW65_14695"/>
<dbReference type="Pfam" id="PF13424">
    <property type="entry name" value="TPR_12"/>
    <property type="match status" value="1"/>
</dbReference>
<dbReference type="SMART" id="SM00028">
    <property type="entry name" value="TPR"/>
    <property type="match status" value="4"/>
</dbReference>
<dbReference type="InterPro" id="IPR001387">
    <property type="entry name" value="Cro/C1-type_HTH"/>
</dbReference>
<dbReference type="InterPro" id="IPR019734">
    <property type="entry name" value="TPR_rpt"/>
</dbReference>
<dbReference type="GO" id="GO:0005829">
    <property type="term" value="C:cytosol"/>
    <property type="evidence" value="ECO:0007669"/>
    <property type="project" value="TreeGrafter"/>
</dbReference>
<evidence type="ECO:0000256" key="1">
    <source>
        <dbReference type="ARBA" id="ARBA00023125"/>
    </source>
</evidence>
<dbReference type="SUPFAM" id="SSF48452">
    <property type="entry name" value="TPR-like"/>
    <property type="match status" value="2"/>
</dbReference>
<dbReference type="PROSITE" id="PS50943">
    <property type="entry name" value="HTH_CROC1"/>
    <property type="match status" value="1"/>
</dbReference>
<dbReference type="GO" id="GO:0003677">
    <property type="term" value="F:DNA binding"/>
    <property type="evidence" value="ECO:0007669"/>
    <property type="project" value="UniProtKB-KW"/>
</dbReference>
<evidence type="ECO:0000259" key="2">
    <source>
        <dbReference type="PROSITE" id="PS50943"/>
    </source>
</evidence>
<dbReference type="GO" id="GO:0003700">
    <property type="term" value="F:DNA-binding transcription factor activity"/>
    <property type="evidence" value="ECO:0007669"/>
    <property type="project" value="TreeGrafter"/>
</dbReference>
<evidence type="ECO:0000313" key="4">
    <source>
        <dbReference type="Proteomes" id="UP000195437"/>
    </source>
</evidence>
<proteinExistence type="predicted"/>
<reference evidence="4" key="1">
    <citation type="submission" date="2017-05" db="EMBL/GenBank/DDBJ databases">
        <authorList>
            <person name="Sung H."/>
        </authorList>
    </citation>
    <scope>NUCLEOTIDE SEQUENCE [LARGE SCALE GENOMIC DNA]</scope>
    <source>
        <strain evidence="4">AR23208</strain>
    </source>
</reference>
<protein>
    <recommendedName>
        <fullName evidence="2">HTH cro/C1-type domain-containing protein</fullName>
    </recommendedName>
</protein>
<dbReference type="SUPFAM" id="SSF47413">
    <property type="entry name" value="lambda repressor-like DNA-binding domains"/>
    <property type="match status" value="1"/>
</dbReference>
<sequence>MNSDIANKELIGSRIRRLRTERNLSQAQLAESVGVTIGWISQIEQNKATASPELLNKIAFTFKIPIRELLQDEDQSMELVSRCKLVEVLIETNQTNEAEKVIHSLIDHKDLSASQKYTLSIHLAEVHFQQQRYDAALEILRPLAQHFESINYHDSYLLAWTYNLMGSCSFKQQVFKEAFYHYRKAYDIQNRFIEFNLLAAKICYNMGITLLKFEDAQDAIYYLEKAFHYYKLQNHMQKIADTAIAQGIAFQGIKDHKRAIECFNHAKAILQVLNMKTQTAIIEHTIASEITAVTDPQLAIQQLKNCLVILEEANDINRIILTYSKIADVEISTENLTNALKSLQTGGSFIEQYSRNNTYHAALLYRAYSDYYNHCLNFHKALEYAFKSSEIFDTMSLLKDTVKSLQLAVTAYQNLGDYENALEISKKCNRLLLSDDSRGIQQ</sequence>
<dbReference type="SMART" id="SM00530">
    <property type="entry name" value="HTH_XRE"/>
    <property type="match status" value="1"/>
</dbReference>
<dbReference type="InterPro" id="IPR050807">
    <property type="entry name" value="TransReg_Diox_bact_type"/>
</dbReference>
<evidence type="ECO:0000313" key="3">
    <source>
        <dbReference type="EMBL" id="ARU62107.1"/>
    </source>
</evidence>
<dbReference type="Pfam" id="PF12844">
    <property type="entry name" value="HTH_19"/>
    <property type="match status" value="1"/>
</dbReference>
<dbReference type="RefSeq" id="WP_087457469.1">
    <property type="nucleotide sequence ID" value="NZ_CP021434.1"/>
</dbReference>
<dbReference type="PANTHER" id="PTHR46797">
    <property type="entry name" value="HTH-TYPE TRANSCRIPTIONAL REGULATOR"/>
    <property type="match status" value="1"/>
</dbReference>
<dbReference type="EMBL" id="CP021434">
    <property type="protein sequence ID" value="ARU62107.1"/>
    <property type="molecule type" value="Genomic_DNA"/>
</dbReference>
<dbReference type="OrthoDB" id="2379415at2"/>
<keyword evidence="4" id="KW-1185">Reference proteome</keyword>
<dbReference type="Gene3D" id="1.10.260.40">
    <property type="entry name" value="lambda repressor-like DNA-binding domains"/>
    <property type="match status" value="1"/>
</dbReference>
<dbReference type="PANTHER" id="PTHR46797:SF1">
    <property type="entry name" value="METHYLPHOSPHONATE SYNTHASE"/>
    <property type="match status" value="1"/>
</dbReference>
<feature type="domain" description="HTH cro/C1-type" evidence="2">
    <location>
        <begin position="15"/>
        <end position="69"/>
    </location>
</feature>
<gene>
    <name evidence="3" type="ORF">CBW65_14695</name>
</gene>
<dbReference type="CDD" id="cd00093">
    <property type="entry name" value="HTH_XRE"/>
    <property type="match status" value="1"/>
</dbReference>
<dbReference type="InterPro" id="IPR010982">
    <property type="entry name" value="Lambda_DNA-bd_dom_sf"/>
</dbReference>
<dbReference type="Pfam" id="PF13181">
    <property type="entry name" value="TPR_8"/>
    <property type="match status" value="1"/>
</dbReference>
<dbReference type="InterPro" id="IPR011990">
    <property type="entry name" value="TPR-like_helical_dom_sf"/>
</dbReference>
<dbReference type="AlphaFoldDB" id="A0A1Y0INQ4"/>